<protein>
    <submittedName>
        <fullName evidence="2">Uncharacterized protein</fullName>
    </submittedName>
</protein>
<feature type="transmembrane region" description="Helical" evidence="1">
    <location>
        <begin position="329"/>
        <end position="350"/>
    </location>
</feature>
<evidence type="ECO:0000256" key="1">
    <source>
        <dbReference type="SAM" id="Phobius"/>
    </source>
</evidence>
<accession>A0ABU3P0F8</accession>
<keyword evidence="1" id="KW-0812">Transmembrane</keyword>
<evidence type="ECO:0000313" key="3">
    <source>
        <dbReference type="Proteomes" id="UP001254848"/>
    </source>
</evidence>
<feature type="transmembrane region" description="Helical" evidence="1">
    <location>
        <begin position="303"/>
        <end position="323"/>
    </location>
</feature>
<feature type="transmembrane region" description="Helical" evidence="1">
    <location>
        <begin position="192"/>
        <end position="210"/>
    </location>
</feature>
<proteinExistence type="predicted"/>
<dbReference type="Proteomes" id="UP001254848">
    <property type="component" value="Unassembled WGS sequence"/>
</dbReference>
<dbReference type="RefSeq" id="WP_413780547.1">
    <property type="nucleotide sequence ID" value="NZ_JAUOZS010000001.1"/>
</dbReference>
<name>A0ABU3P0F8_9FIRM</name>
<keyword evidence="1" id="KW-0472">Membrane</keyword>
<feature type="transmembrane region" description="Helical" evidence="1">
    <location>
        <begin position="17"/>
        <end position="44"/>
    </location>
</feature>
<feature type="transmembrane region" description="Helical" evidence="1">
    <location>
        <begin position="78"/>
        <end position="97"/>
    </location>
</feature>
<reference evidence="2 3" key="1">
    <citation type="submission" date="2023-07" db="EMBL/GenBank/DDBJ databases">
        <title>The novel representative of Negativicutes class, Anaeroselena agilis gen. nov. sp. nov.</title>
        <authorList>
            <person name="Prokofeva M.I."/>
            <person name="Elcheninov A.G."/>
            <person name="Klyukina A."/>
            <person name="Kublanov I.V."/>
            <person name="Frolov E.N."/>
            <person name="Podosokorskaya O.A."/>
        </authorList>
    </citation>
    <scope>NUCLEOTIDE SEQUENCE [LARGE SCALE GENOMIC DNA]</scope>
    <source>
        <strain evidence="2 3">4137-cl</strain>
    </source>
</reference>
<sequence length="396" mass="45155">MNSLATNYFHLRNPWTIAWWSASYPGFGHISMGNYVSGFLLFFWEMTVNTKARVNLAILYSFTGRFELAKEVVDNRWLLMYVLVFIFAVWDSYRLAIQFNQLSLLADRHGQTLPPVSMSFMEINTLDRRAPWVAVAWTVVAPGLGHIYTHRIPTGFFLVIWWMAIAYHSHLFEGVQYSALGLWEQAKAAVNPQWLMYLPSIYGFAAYDAYVNTVEYNRLFEKEQDSFFKEKYQDPDFRMPTEEAADMYVTASFEHSLELELAISELEQMGIAPASICAVPMNAPQGNVRMFDTIHRADGLSMFDLPTVLGTILMLFGTMWGFMWTWGPIVWSLIGLFAGGALGFAAKYLLYRVYARKPPPGKLTEVVLIVGCRRAEAETVERVLAGHCALSIGRKE</sequence>
<keyword evidence="3" id="KW-1185">Reference proteome</keyword>
<feature type="transmembrane region" description="Helical" evidence="1">
    <location>
        <begin position="155"/>
        <end position="172"/>
    </location>
</feature>
<keyword evidence="1" id="KW-1133">Transmembrane helix</keyword>
<comment type="caution">
    <text evidence="2">The sequence shown here is derived from an EMBL/GenBank/DDBJ whole genome shotgun (WGS) entry which is preliminary data.</text>
</comment>
<feature type="transmembrane region" description="Helical" evidence="1">
    <location>
        <begin position="130"/>
        <end position="148"/>
    </location>
</feature>
<dbReference type="EMBL" id="JAUOZS010000001">
    <property type="protein sequence ID" value="MDT8902057.1"/>
    <property type="molecule type" value="Genomic_DNA"/>
</dbReference>
<evidence type="ECO:0000313" key="2">
    <source>
        <dbReference type="EMBL" id="MDT8902057.1"/>
    </source>
</evidence>
<gene>
    <name evidence="2" type="ORF">Q4T40_12445</name>
</gene>
<organism evidence="2 3">
    <name type="scientific">Anaeroselena agilis</name>
    <dbReference type="NCBI Taxonomy" id="3063788"/>
    <lineage>
        <taxon>Bacteria</taxon>
        <taxon>Bacillati</taxon>
        <taxon>Bacillota</taxon>
        <taxon>Negativicutes</taxon>
        <taxon>Acetonemataceae</taxon>
        <taxon>Anaeroselena</taxon>
    </lineage>
</organism>